<comment type="caution">
    <text evidence="1">The sequence shown here is derived from an EMBL/GenBank/DDBJ whole genome shotgun (WGS) entry which is preliminary data.</text>
</comment>
<proteinExistence type="predicted"/>
<gene>
    <name evidence="1" type="ORF">CNEO2_1010005</name>
</gene>
<dbReference type="Proteomes" id="UP001189143">
    <property type="component" value="Unassembled WGS sequence"/>
</dbReference>
<accession>A0AAD1YA20</accession>
<protein>
    <submittedName>
        <fullName evidence="1">Uncharacterized protein</fullName>
    </submittedName>
</protein>
<name>A0AAD1YA20_9CLOT</name>
<dbReference type="EMBL" id="CAMTCP010000002">
    <property type="protein sequence ID" value="CAI3538121.1"/>
    <property type="molecule type" value="Genomic_DNA"/>
</dbReference>
<dbReference type="AlphaFoldDB" id="A0AAD1YA20"/>
<sequence length="48" mass="5741">MFGVKKIIKNIKDQQYQTTDRLNKKTTAFDKEWEKWGNKNLKTGKKLP</sequence>
<reference evidence="1" key="1">
    <citation type="submission" date="2022-10" db="EMBL/GenBank/DDBJ databases">
        <authorList>
            <person name="Aires J."/>
            <person name="Mesa V."/>
        </authorList>
    </citation>
    <scope>NUCLEOTIDE SEQUENCE</scope>
    <source>
        <strain evidence="1">Clostridium neonatale JD116</strain>
    </source>
</reference>
<evidence type="ECO:0000313" key="2">
    <source>
        <dbReference type="Proteomes" id="UP001189143"/>
    </source>
</evidence>
<evidence type="ECO:0000313" key="1">
    <source>
        <dbReference type="EMBL" id="CAI3538121.1"/>
    </source>
</evidence>
<organism evidence="1 2">
    <name type="scientific">Clostridium neonatale</name>
    <dbReference type="NCBI Taxonomy" id="137838"/>
    <lineage>
        <taxon>Bacteria</taxon>
        <taxon>Bacillati</taxon>
        <taxon>Bacillota</taxon>
        <taxon>Clostridia</taxon>
        <taxon>Eubacteriales</taxon>
        <taxon>Clostridiaceae</taxon>
        <taxon>Clostridium</taxon>
    </lineage>
</organism>
<dbReference type="RefSeq" id="WP_317048907.1">
    <property type="nucleotide sequence ID" value="NZ_CAMRXC010000005.1"/>
</dbReference>